<protein>
    <recommendedName>
        <fullName evidence="6">50S ribosomal protein L9, chloroplastic</fullName>
    </recommendedName>
</protein>
<sequence length="175" mass="19763">MASTARGMWTAIRSMSTKRLRKPNRNPLMKIVLLENIPSLGEKGAVTEVKRGYGRNFLIPQGKALYLNRDTRAFVNPEAKSAAEMQALVPDEVAKMAKIERHINKKLVELHRNKSKTFEVTPDAISVACKHQLWLEVPKERIEIVNPITKHGLHYANIHLAPDRVASLQIDVMPV</sequence>
<dbReference type="EMBL" id="GL832970">
    <property type="protein sequence ID" value="EGD74875.1"/>
    <property type="molecule type" value="Genomic_DNA"/>
</dbReference>
<dbReference type="OMA" id="STARGMW"/>
<evidence type="ECO:0000256" key="5">
    <source>
        <dbReference type="ARBA" id="ARBA00023274"/>
    </source>
</evidence>
<dbReference type="Gene3D" id="3.10.430.100">
    <property type="entry name" value="Ribosomal protein L9, C-terminal domain"/>
    <property type="match status" value="1"/>
</dbReference>
<dbReference type="NCBIfam" id="TIGR00158">
    <property type="entry name" value="L9"/>
    <property type="match status" value="1"/>
</dbReference>
<dbReference type="GO" id="GO:0019843">
    <property type="term" value="F:rRNA binding"/>
    <property type="evidence" value="ECO:0007669"/>
    <property type="project" value="UniProtKB-KW"/>
</dbReference>
<dbReference type="InParanoid" id="F2UE25"/>
<keyword evidence="5" id="KW-0687">Ribonucleoprotein</keyword>
<dbReference type="GeneID" id="16073089"/>
<dbReference type="FunCoup" id="F2UE25">
    <property type="interactions" value="1187"/>
</dbReference>
<dbReference type="GO" id="GO:0005840">
    <property type="term" value="C:ribosome"/>
    <property type="evidence" value="ECO:0007669"/>
    <property type="project" value="UniProtKB-KW"/>
</dbReference>
<dbReference type="InterPro" id="IPR000244">
    <property type="entry name" value="Ribosomal_bL9"/>
</dbReference>
<dbReference type="InterPro" id="IPR020069">
    <property type="entry name" value="Ribosomal_bL9_C"/>
</dbReference>
<dbReference type="InterPro" id="IPR020594">
    <property type="entry name" value="Ribosomal_bL9_bac/chp"/>
</dbReference>
<dbReference type="Gene3D" id="3.40.5.10">
    <property type="entry name" value="Ribosomal protein L9, N-terminal domain"/>
    <property type="match status" value="1"/>
</dbReference>
<dbReference type="InterPro" id="IPR036791">
    <property type="entry name" value="Ribosomal_bL9_C_sf"/>
</dbReference>
<keyword evidence="4" id="KW-0689">Ribosomal protein</keyword>
<dbReference type="GO" id="GO:1990904">
    <property type="term" value="C:ribonucleoprotein complex"/>
    <property type="evidence" value="ECO:0007669"/>
    <property type="project" value="UniProtKB-KW"/>
</dbReference>
<name>F2UE25_SALR5</name>
<feature type="domain" description="Ribosomal protein L9" evidence="7">
    <location>
        <begin position="41"/>
        <end position="68"/>
    </location>
</feature>
<evidence type="ECO:0000259" key="7">
    <source>
        <dbReference type="PROSITE" id="PS00651"/>
    </source>
</evidence>
<gene>
    <name evidence="8" type="ORF">PTSG_07103</name>
</gene>
<dbReference type="OrthoDB" id="5555409at2759"/>
<keyword evidence="9" id="KW-1185">Reference proteome</keyword>
<dbReference type="KEGG" id="sre:PTSG_07103"/>
<evidence type="ECO:0000256" key="2">
    <source>
        <dbReference type="ARBA" id="ARBA00022730"/>
    </source>
</evidence>
<proteinExistence type="inferred from homology"/>
<evidence type="ECO:0000256" key="4">
    <source>
        <dbReference type="ARBA" id="ARBA00022980"/>
    </source>
</evidence>
<evidence type="ECO:0000313" key="8">
    <source>
        <dbReference type="EMBL" id="EGD74875.1"/>
    </source>
</evidence>
<evidence type="ECO:0000256" key="3">
    <source>
        <dbReference type="ARBA" id="ARBA00022884"/>
    </source>
</evidence>
<dbReference type="RefSeq" id="XP_004992520.1">
    <property type="nucleotide sequence ID" value="XM_004992463.1"/>
</dbReference>
<keyword evidence="2" id="KW-0699">rRNA-binding</keyword>
<dbReference type="InterPro" id="IPR036935">
    <property type="entry name" value="Ribosomal_bL9_N_sf"/>
</dbReference>
<reference evidence="8" key="1">
    <citation type="submission" date="2009-08" db="EMBL/GenBank/DDBJ databases">
        <title>Annotation of Salpingoeca rosetta.</title>
        <authorList>
            <consortium name="The Broad Institute Genome Sequencing Platform"/>
            <person name="Russ C."/>
            <person name="Cuomo C."/>
            <person name="Burger G."/>
            <person name="Gray M.W."/>
            <person name="Holland P.W.H."/>
            <person name="King N."/>
            <person name="Lang F.B.F."/>
            <person name="Roger A.J."/>
            <person name="Ruiz-Trillo I."/>
            <person name="Young S.K."/>
            <person name="Zeng Q."/>
            <person name="Gargeya S."/>
            <person name="Alvarado L."/>
            <person name="Berlin A."/>
            <person name="Chapman S.B."/>
            <person name="Chen Z."/>
            <person name="Freedman E."/>
            <person name="Gellesch M."/>
            <person name="Goldberg J."/>
            <person name="Griggs A."/>
            <person name="Gujja S."/>
            <person name="Heilman E."/>
            <person name="Heiman D."/>
            <person name="Howarth C."/>
            <person name="Mehta T."/>
            <person name="Neiman D."/>
            <person name="Pearson M."/>
            <person name="Roberts A."/>
            <person name="Saif S."/>
            <person name="Shea T."/>
            <person name="Shenoy N."/>
            <person name="Sisk P."/>
            <person name="Stolte C."/>
            <person name="Sykes S."/>
            <person name="White J."/>
            <person name="Yandava C."/>
            <person name="Haas B."/>
            <person name="Nusbaum C."/>
            <person name="Birren B."/>
        </authorList>
    </citation>
    <scope>NUCLEOTIDE SEQUENCE [LARGE SCALE GENOMIC DNA]</scope>
    <source>
        <strain evidence="8">ATCC 50818</strain>
    </source>
</reference>
<dbReference type="SUPFAM" id="SSF55658">
    <property type="entry name" value="L9 N-domain-like"/>
    <property type="match status" value="1"/>
</dbReference>
<dbReference type="GO" id="GO:0006412">
    <property type="term" value="P:translation"/>
    <property type="evidence" value="ECO:0007669"/>
    <property type="project" value="InterPro"/>
</dbReference>
<accession>F2UE25</accession>
<evidence type="ECO:0000256" key="6">
    <source>
        <dbReference type="ARBA" id="ARBA00035427"/>
    </source>
</evidence>
<dbReference type="Proteomes" id="UP000007799">
    <property type="component" value="Unassembled WGS sequence"/>
</dbReference>
<dbReference type="InterPro" id="IPR020070">
    <property type="entry name" value="Ribosomal_bL9_N"/>
</dbReference>
<dbReference type="Pfam" id="PF03948">
    <property type="entry name" value="Ribosomal_L9_C"/>
    <property type="match status" value="1"/>
</dbReference>
<keyword evidence="3" id="KW-0694">RNA-binding</keyword>
<dbReference type="SUPFAM" id="SSF55653">
    <property type="entry name" value="Ribosomal protein L9 C-domain"/>
    <property type="match status" value="1"/>
</dbReference>
<dbReference type="GO" id="GO:0003735">
    <property type="term" value="F:structural constituent of ribosome"/>
    <property type="evidence" value="ECO:0007669"/>
    <property type="project" value="InterPro"/>
</dbReference>
<dbReference type="Pfam" id="PF01281">
    <property type="entry name" value="Ribosomal_L9_N"/>
    <property type="match status" value="1"/>
</dbReference>
<evidence type="ECO:0000313" key="9">
    <source>
        <dbReference type="Proteomes" id="UP000007799"/>
    </source>
</evidence>
<comment type="similarity">
    <text evidence="1">Belongs to the bacterial ribosomal protein bL9 family.</text>
</comment>
<organism evidence="9">
    <name type="scientific">Salpingoeca rosetta (strain ATCC 50818 / BSB-021)</name>
    <dbReference type="NCBI Taxonomy" id="946362"/>
    <lineage>
        <taxon>Eukaryota</taxon>
        <taxon>Choanoflagellata</taxon>
        <taxon>Craspedida</taxon>
        <taxon>Salpingoecidae</taxon>
        <taxon>Salpingoeca</taxon>
    </lineage>
</organism>
<dbReference type="PROSITE" id="PS00651">
    <property type="entry name" value="RIBOSOMAL_L9"/>
    <property type="match status" value="1"/>
</dbReference>
<dbReference type="PANTHER" id="PTHR21368">
    <property type="entry name" value="50S RIBOSOMAL PROTEIN L9"/>
    <property type="match status" value="1"/>
</dbReference>
<dbReference type="AlphaFoldDB" id="F2UE25"/>
<dbReference type="STRING" id="946362.F2UE25"/>
<evidence type="ECO:0000256" key="1">
    <source>
        <dbReference type="ARBA" id="ARBA00010605"/>
    </source>
</evidence>
<dbReference type="InterPro" id="IPR009027">
    <property type="entry name" value="Ribosomal_bL9/RNase_H1_N"/>
</dbReference>